<dbReference type="PROSITE" id="PS00331">
    <property type="entry name" value="MALIC_ENZYMES"/>
    <property type="match status" value="1"/>
</dbReference>
<gene>
    <name evidence="5" type="ORF">KIW84_045171</name>
</gene>
<keyword evidence="2" id="KW-0521">NADP</keyword>
<dbReference type="GO" id="GO:0051287">
    <property type="term" value="F:NAD binding"/>
    <property type="evidence" value="ECO:0007669"/>
    <property type="project" value="InterPro"/>
</dbReference>
<organism evidence="5 6">
    <name type="scientific">Pisum sativum</name>
    <name type="common">Garden pea</name>
    <name type="synonym">Lathyrus oleraceus</name>
    <dbReference type="NCBI Taxonomy" id="3888"/>
    <lineage>
        <taxon>Eukaryota</taxon>
        <taxon>Viridiplantae</taxon>
        <taxon>Streptophyta</taxon>
        <taxon>Embryophyta</taxon>
        <taxon>Tracheophyta</taxon>
        <taxon>Spermatophyta</taxon>
        <taxon>Magnoliopsida</taxon>
        <taxon>eudicotyledons</taxon>
        <taxon>Gunneridae</taxon>
        <taxon>Pentapetalae</taxon>
        <taxon>rosids</taxon>
        <taxon>fabids</taxon>
        <taxon>Fabales</taxon>
        <taxon>Fabaceae</taxon>
        <taxon>Papilionoideae</taxon>
        <taxon>50 kb inversion clade</taxon>
        <taxon>NPAAA clade</taxon>
        <taxon>Hologalegina</taxon>
        <taxon>IRL clade</taxon>
        <taxon>Fabeae</taxon>
        <taxon>Lathyrus</taxon>
    </lineage>
</organism>
<dbReference type="Pfam" id="PF03949">
    <property type="entry name" value="Malic_M"/>
    <property type="match status" value="1"/>
</dbReference>
<comment type="caution">
    <text evidence="5">The sequence shown here is derived from an EMBL/GenBank/DDBJ whole genome shotgun (WGS) entry which is preliminary data.</text>
</comment>
<dbReference type="Pfam" id="PF00106">
    <property type="entry name" value="adh_short"/>
    <property type="match status" value="1"/>
</dbReference>
<dbReference type="SUPFAM" id="SSF51735">
    <property type="entry name" value="NAD(P)-binding Rossmann-fold domains"/>
    <property type="match status" value="2"/>
</dbReference>
<dbReference type="InterPro" id="IPR015884">
    <property type="entry name" value="Malic_enzyme_CS"/>
</dbReference>
<reference evidence="5 6" key="1">
    <citation type="journal article" date="2022" name="Nat. Genet.">
        <title>Improved pea reference genome and pan-genome highlight genomic features and evolutionary characteristics.</title>
        <authorList>
            <person name="Yang T."/>
            <person name="Liu R."/>
            <person name="Luo Y."/>
            <person name="Hu S."/>
            <person name="Wang D."/>
            <person name="Wang C."/>
            <person name="Pandey M.K."/>
            <person name="Ge S."/>
            <person name="Xu Q."/>
            <person name="Li N."/>
            <person name="Li G."/>
            <person name="Huang Y."/>
            <person name="Saxena R.K."/>
            <person name="Ji Y."/>
            <person name="Li M."/>
            <person name="Yan X."/>
            <person name="He Y."/>
            <person name="Liu Y."/>
            <person name="Wang X."/>
            <person name="Xiang C."/>
            <person name="Varshney R.K."/>
            <person name="Ding H."/>
            <person name="Gao S."/>
            <person name="Zong X."/>
        </authorList>
    </citation>
    <scope>NUCLEOTIDE SEQUENCE [LARGE SCALE GENOMIC DNA]</scope>
    <source>
        <strain evidence="5 6">cv. Zhongwan 6</strain>
    </source>
</reference>
<dbReference type="PANTHER" id="PTHR43490:SF91">
    <property type="entry name" value="NAD(P)-BINDING ROSSMANN-FOLD PROTEIN"/>
    <property type="match status" value="1"/>
</dbReference>
<keyword evidence="3" id="KW-0560">Oxidoreductase</keyword>
<dbReference type="Gene3D" id="3.40.50.720">
    <property type="entry name" value="NAD(P)-binding Rossmann-like Domain"/>
    <property type="match status" value="2"/>
</dbReference>
<dbReference type="PRINTS" id="PR00072">
    <property type="entry name" value="MALOXRDTASE"/>
</dbReference>
<evidence type="ECO:0000313" key="5">
    <source>
        <dbReference type="EMBL" id="KAI5421638.1"/>
    </source>
</evidence>
<dbReference type="Proteomes" id="UP001058974">
    <property type="component" value="Chromosome 4"/>
</dbReference>
<evidence type="ECO:0000256" key="1">
    <source>
        <dbReference type="ARBA" id="ARBA00006484"/>
    </source>
</evidence>
<dbReference type="InterPro" id="IPR012302">
    <property type="entry name" value="Malic_NAD-bd"/>
</dbReference>
<dbReference type="GO" id="GO:0016616">
    <property type="term" value="F:oxidoreductase activity, acting on the CH-OH group of donors, NAD or NADP as acceptor"/>
    <property type="evidence" value="ECO:0007669"/>
    <property type="project" value="InterPro"/>
</dbReference>
<evidence type="ECO:0000256" key="2">
    <source>
        <dbReference type="ARBA" id="ARBA00022857"/>
    </source>
</evidence>
<dbReference type="InterPro" id="IPR036291">
    <property type="entry name" value="NAD(P)-bd_dom_sf"/>
</dbReference>
<accession>A0A9D4XJR1</accession>
<dbReference type="InterPro" id="IPR001891">
    <property type="entry name" value="Malic_OxRdtase"/>
</dbReference>
<dbReference type="GO" id="GO:0016020">
    <property type="term" value="C:membrane"/>
    <property type="evidence" value="ECO:0007669"/>
    <property type="project" value="TreeGrafter"/>
</dbReference>
<dbReference type="PANTHER" id="PTHR43490">
    <property type="entry name" value="(+)-NEOMENTHOL DEHYDROGENASE"/>
    <property type="match status" value="1"/>
</dbReference>
<dbReference type="Gramene" id="Psat04G0517100-T1">
    <property type="protein sequence ID" value="KAI5421638.1"/>
    <property type="gene ID" value="KIW84_045171"/>
</dbReference>
<dbReference type="AlphaFoldDB" id="A0A9D4XJR1"/>
<dbReference type="InterPro" id="IPR002347">
    <property type="entry name" value="SDR_fam"/>
</dbReference>
<evidence type="ECO:0000256" key="3">
    <source>
        <dbReference type="ARBA" id="ARBA00023002"/>
    </source>
</evidence>
<dbReference type="SMART" id="SM00919">
    <property type="entry name" value="Malic_M"/>
    <property type="match status" value="1"/>
</dbReference>
<dbReference type="GO" id="GO:0004470">
    <property type="term" value="F:malic enzyme activity"/>
    <property type="evidence" value="ECO:0007669"/>
    <property type="project" value="InterPro"/>
</dbReference>
<evidence type="ECO:0000259" key="4">
    <source>
        <dbReference type="SMART" id="SM00919"/>
    </source>
</evidence>
<dbReference type="EMBL" id="JAMSHJ010000004">
    <property type="protein sequence ID" value="KAI5421638.1"/>
    <property type="molecule type" value="Genomic_DNA"/>
</dbReference>
<comment type="similarity">
    <text evidence="1">Belongs to the short-chain dehydrogenases/reductases (SDR) family.</text>
</comment>
<protein>
    <recommendedName>
        <fullName evidence="4">Malic enzyme NAD-binding domain-containing protein</fullName>
    </recommendedName>
</protein>
<name>A0A9D4XJR1_PEA</name>
<sequence length="307" mass="33958">MKWAFETLERYKKRFCMFNDDIQGTAGVALAGLLGTVKSQGRPLSDFVNQKIVVVGAGSAGLGVLKMAIEAVARTYWYAVVTGSNKGIGFEIVKQLASSGIKVVLTARDEQRGLQALETLKASGLSHSVVFHQLDVADAASVAALADFLKSQFGKLDILVNNAGIGGVDIKDRDLFTSTIITNGKALSDDELRRTMTQSYQSAKECLEINYLGAKKTFECLLPLLQLSISYGLIQPSLNIFKLFRNSFSKQNMQVLKYIEINIDKDKNLKHKVRVKKDFKRKNENVKYSNLSVLEPISTMKDLLNHV</sequence>
<evidence type="ECO:0000313" key="6">
    <source>
        <dbReference type="Proteomes" id="UP001058974"/>
    </source>
</evidence>
<feature type="domain" description="Malic enzyme NAD-binding" evidence="4">
    <location>
        <begin position="22"/>
        <end position="211"/>
    </location>
</feature>
<keyword evidence="6" id="KW-1185">Reference proteome</keyword>
<proteinExistence type="inferred from homology"/>